<accession>A0A3M0KCS2</accession>
<evidence type="ECO:0000313" key="3">
    <source>
        <dbReference type="Proteomes" id="UP000269221"/>
    </source>
</evidence>
<protein>
    <submittedName>
        <fullName evidence="2">Uncharacterized protein</fullName>
    </submittedName>
</protein>
<keyword evidence="3" id="KW-1185">Reference proteome</keyword>
<name>A0A3M0KCS2_HIRRU</name>
<dbReference type="OrthoDB" id="6512771at2759"/>
<dbReference type="AlphaFoldDB" id="A0A3M0KCS2"/>
<evidence type="ECO:0000313" key="2">
    <source>
        <dbReference type="EMBL" id="RMC08890.1"/>
    </source>
</evidence>
<feature type="region of interest" description="Disordered" evidence="1">
    <location>
        <begin position="175"/>
        <end position="196"/>
    </location>
</feature>
<gene>
    <name evidence="2" type="ORF">DUI87_13884</name>
</gene>
<organism evidence="2 3">
    <name type="scientific">Hirundo rustica rustica</name>
    <dbReference type="NCBI Taxonomy" id="333673"/>
    <lineage>
        <taxon>Eukaryota</taxon>
        <taxon>Metazoa</taxon>
        <taxon>Chordata</taxon>
        <taxon>Craniata</taxon>
        <taxon>Vertebrata</taxon>
        <taxon>Euteleostomi</taxon>
        <taxon>Archelosauria</taxon>
        <taxon>Archosauria</taxon>
        <taxon>Dinosauria</taxon>
        <taxon>Saurischia</taxon>
        <taxon>Theropoda</taxon>
        <taxon>Coelurosauria</taxon>
        <taxon>Aves</taxon>
        <taxon>Neognathae</taxon>
        <taxon>Neoaves</taxon>
        <taxon>Telluraves</taxon>
        <taxon>Australaves</taxon>
        <taxon>Passeriformes</taxon>
        <taxon>Sylvioidea</taxon>
        <taxon>Hirundinidae</taxon>
        <taxon>Hirundo</taxon>
    </lineage>
</organism>
<dbReference type="EMBL" id="QRBI01000116">
    <property type="protein sequence ID" value="RMC08890.1"/>
    <property type="molecule type" value="Genomic_DNA"/>
</dbReference>
<reference evidence="2 3" key="1">
    <citation type="submission" date="2018-07" db="EMBL/GenBank/DDBJ databases">
        <title>A high quality draft genome assembly of the barn swallow (H. rustica rustica).</title>
        <authorList>
            <person name="Formenti G."/>
            <person name="Chiara M."/>
            <person name="Poveda L."/>
            <person name="Francoijs K.-J."/>
            <person name="Bonisoli-Alquati A."/>
            <person name="Canova L."/>
            <person name="Gianfranceschi L."/>
            <person name="Horner D.S."/>
            <person name="Saino N."/>
        </authorList>
    </citation>
    <scope>NUCLEOTIDE SEQUENCE [LARGE SCALE GENOMIC DNA]</scope>
    <source>
        <strain evidence="2">Chelidonia</strain>
        <tissue evidence="2">Blood</tissue>
    </source>
</reference>
<proteinExistence type="predicted"/>
<sequence length="196" mass="20989">MRASCDFTEWVLEEKLGLGGSGWGWIPAGALQERELAGGAGGTADPTIVEYFGSSGMSYNFTLPKIILRSQKLPAEAVPPNGARNVDPLKQEFSGRDRYLVSFRPVFIQLGTAGSSPLGGASHSGMMECVMSLVGTDGPLSADVPLEDGGVVEEIRNTAPPGFNGWAIIRRHLPPSPLELQEKDKTSPKNSFQQMK</sequence>
<dbReference type="Proteomes" id="UP000269221">
    <property type="component" value="Unassembled WGS sequence"/>
</dbReference>
<comment type="caution">
    <text evidence="2">The sequence shown here is derived from an EMBL/GenBank/DDBJ whole genome shotgun (WGS) entry which is preliminary data.</text>
</comment>
<evidence type="ECO:0000256" key="1">
    <source>
        <dbReference type="SAM" id="MobiDB-lite"/>
    </source>
</evidence>